<comment type="caution">
    <text evidence="3">The sequence shown here is derived from an EMBL/GenBank/DDBJ whole genome shotgun (WGS) entry which is preliminary data.</text>
</comment>
<evidence type="ECO:0000313" key="4">
    <source>
        <dbReference type="Proteomes" id="UP001500390"/>
    </source>
</evidence>
<evidence type="ECO:0000313" key="3">
    <source>
        <dbReference type="EMBL" id="GAA4389577.1"/>
    </source>
</evidence>
<gene>
    <name evidence="3" type="ORF">GCM10023153_05940</name>
</gene>
<accession>A0ABP8JEI5</accession>
<name>A0ABP8JEI5_9MICO</name>
<dbReference type="Proteomes" id="UP001500390">
    <property type="component" value="Unassembled WGS sequence"/>
</dbReference>
<keyword evidence="2" id="KW-0472">Membrane</keyword>
<keyword evidence="4" id="KW-1185">Reference proteome</keyword>
<proteinExistence type="predicted"/>
<feature type="transmembrane region" description="Helical" evidence="2">
    <location>
        <begin position="84"/>
        <end position="106"/>
    </location>
</feature>
<evidence type="ECO:0008006" key="5">
    <source>
        <dbReference type="Google" id="ProtNLM"/>
    </source>
</evidence>
<protein>
    <recommendedName>
        <fullName evidence="5">DUF485 domain-containing protein</fullName>
    </recommendedName>
</protein>
<keyword evidence="2" id="KW-0812">Transmembrane</keyword>
<evidence type="ECO:0000256" key="2">
    <source>
        <dbReference type="SAM" id="Phobius"/>
    </source>
</evidence>
<feature type="compositionally biased region" description="Low complexity" evidence="1">
    <location>
        <begin position="11"/>
        <end position="20"/>
    </location>
</feature>
<dbReference type="EMBL" id="BAABFX010000010">
    <property type="protein sequence ID" value="GAA4389577.1"/>
    <property type="molecule type" value="Genomic_DNA"/>
</dbReference>
<keyword evidence="2" id="KW-1133">Transmembrane helix</keyword>
<feature type="region of interest" description="Disordered" evidence="1">
    <location>
        <begin position="1"/>
        <end position="27"/>
    </location>
</feature>
<organism evidence="3 4">
    <name type="scientific">Ornithinibacter aureus</name>
    <dbReference type="NCBI Taxonomy" id="622664"/>
    <lineage>
        <taxon>Bacteria</taxon>
        <taxon>Bacillati</taxon>
        <taxon>Actinomycetota</taxon>
        <taxon>Actinomycetes</taxon>
        <taxon>Micrococcales</taxon>
        <taxon>Intrasporangiaceae</taxon>
        <taxon>Ornithinibacter</taxon>
    </lineage>
</organism>
<dbReference type="RefSeq" id="WP_246196863.1">
    <property type="nucleotide sequence ID" value="NZ_BAABFX010000010.1"/>
</dbReference>
<evidence type="ECO:0000256" key="1">
    <source>
        <dbReference type="SAM" id="MobiDB-lite"/>
    </source>
</evidence>
<reference evidence="4" key="1">
    <citation type="journal article" date="2019" name="Int. J. Syst. Evol. Microbiol.">
        <title>The Global Catalogue of Microorganisms (GCM) 10K type strain sequencing project: providing services to taxonomists for standard genome sequencing and annotation.</title>
        <authorList>
            <consortium name="The Broad Institute Genomics Platform"/>
            <consortium name="The Broad Institute Genome Sequencing Center for Infectious Disease"/>
            <person name="Wu L."/>
            <person name="Ma J."/>
        </authorList>
    </citation>
    <scope>NUCLEOTIDE SEQUENCE [LARGE SCALE GENOMIC DNA]</scope>
    <source>
        <strain evidence="4">JCM 17738</strain>
    </source>
</reference>
<feature type="transmembrane region" description="Helical" evidence="2">
    <location>
        <begin position="56"/>
        <end position="78"/>
    </location>
</feature>
<sequence>MSVTGGEPPQRVRVTSSRRSAAPMHARPVTRDLDEQTGLGDVYLAGLMRAQLRLSLAVLGLTIGGLAALPVVLTLVPATRTLTVLWVPFPWLALGVLVYPCAWFLARWYTRQAERIEADFAEVVESS</sequence>